<evidence type="ECO:0000259" key="6">
    <source>
        <dbReference type="Pfam" id="PF00692"/>
    </source>
</evidence>
<dbReference type="GO" id="GO:0000287">
    <property type="term" value="F:magnesium ion binding"/>
    <property type="evidence" value="ECO:0007669"/>
    <property type="project" value="InterPro"/>
</dbReference>
<dbReference type="PANTHER" id="PTHR11241">
    <property type="entry name" value="DEOXYURIDINE 5'-TRIPHOSPHATE NUCLEOTIDOHYDROLASE"/>
    <property type="match status" value="1"/>
</dbReference>
<dbReference type="InterPro" id="IPR008181">
    <property type="entry name" value="dUTPase"/>
</dbReference>
<dbReference type="EC" id="3.6.1.23" evidence="2"/>
<dbReference type="CDD" id="cd07557">
    <property type="entry name" value="trimeric_dUTPase"/>
    <property type="match status" value="1"/>
</dbReference>
<organism evidence="7 8">
    <name type="scientific">Paenibacillus peoriae</name>
    <dbReference type="NCBI Taxonomy" id="59893"/>
    <lineage>
        <taxon>Bacteria</taxon>
        <taxon>Bacillati</taxon>
        <taxon>Bacillota</taxon>
        <taxon>Bacilli</taxon>
        <taxon>Bacillales</taxon>
        <taxon>Paenibacillaceae</taxon>
        <taxon>Paenibacillus</taxon>
    </lineage>
</organism>
<evidence type="ECO:0000256" key="2">
    <source>
        <dbReference type="ARBA" id="ARBA00012379"/>
    </source>
</evidence>
<dbReference type="PANTHER" id="PTHR11241:SF0">
    <property type="entry name" value="DEOXYURIDINE 5'-TRIPHOSPHATE NUCLEOTIDOHYDROLASE"/>
    <property type="match status" value="1"/>
</dbReference>
<sequence length="248" mass="28251">MTTKNKEQVKQPFYSIGDKVYVKPLKVKGVVKGHLDGLTVVTYFIKGKRRTNKFDLPLLRRYTEKQHKVSIKLSPITIKSSLLKFQEELKRKGFTKSRFSSSNQSKKLQIKVKYFTDIEPLQKISKGDWIDLRSAINVEMKAGEYKLIPLGVGMKLPEGYEANPVPRSSTFKNFGIIQANHIGVIDNSYSGNDDQWHFPAIALRNTIIKKNDRICQFRIQEVMPEVELITVDVLDDISRGGFGSTGVQ</sequence>
<comment type="similarity">
    <text evidence="1">Belongs to the dUTPase family.</text>
</comment>
<dbReference type="GO" id="GO:0004170">
    <property type="term" value="F:dUTP diphosphatase activity"/>
    <property type="evidence" value="ECO:0007669"/>
    <property type="project" value="UniProtKB-EC"/>
</dbReference>
<dbReference type="InterPro" id="IPR036157">
    <property type="entry name" value="dUTPase-like_sf"/>
</dbReference>
<dbReference type="AlphaFoldDB" id="A0A7H0Y2R1"/>
<dbReference type="Gene3D" id="2.70.40.10">
    <property type="match status" value="1"/>
</dbReference>
<protein>
    <recommendedName>
        <fullName evidence="2">dUTP diphosphatase</fullName>
        <ecNumber evidence="2">3.6.1.23</ecNumber>
    </recommendedName>
</protein>
<accession>A0A7H0Y2R1</accession>
<dbReference type="InterPro" id="IPR029054">
    <property type="entry name" value="dUTPase-like"/>
</dbReference>
<keyword evidence="4" id="KW-0546">Nucleotide metabolism</keyword>
<evidence type="ECO:0000313" key="7">
    <source>
        <dbReference type="EMBL" id="QNR65369.1"/>
    </source>
</evidence>
<comment type="catalytic activity">
    <reaction evidence="5">
        <text>dUTP + H2O = dUMP + diphosphate + H(+)</text>
        <dbReference type="Rhea" id="RHEA:10248"/>
        <dbReference type="ChEBI" id="CHEBI:15377"/>
        <dbReference type="ChEBI" id="CHEBI:15378"/>
        <dbReference type="ChEBI" id="CHEBI:33019"/>
        <dbReference type="ChEBI" id="CHEBI:61555"/>
        <dbReference type="ChEBI" id="CHEBI:246422"/>
        <dbReference type="EC" id="3.6.1.23"/>
    </reaction>
</comment>
<feature type="domain" description="dUTPase-like" evidence="6">
    <location>
        <begin position="131"/>
        <end position="246"/>
    </location>
</feature>
<dbReference type="Pfam" id="PF00692">
    <property type="entry name" value="dUTPase"/>
    <property type="match status" value="1"/>
</dbReference>
<name>A0A7H0Y2R1_9BACL</name>
<dbReference type="Proteomes" id="UP000516384">
    <property type="component" value="Chromosome"/>
</dbReference>
<dbReference type="SUPFAM" id="SSF51283">
    <property type="entry name" value="dUTPase-like"/>
    <property type="match status" value="1"/>
</dbReference>
<evidence type="ECO:0000256" key="1">
    <source>
        <dbReference type="ARBA" id="ARBA00006581"/>
    </source>
</evidence>
<evidence type="ECO:0000256" key="4">
    <source>
        <dbReference type="ARBA" id="ARBA00023080"/>
    </source>
</evidence>
<proteinExistence type="inferred from homology"/>
<evidence type="ECO:0000313" key="8">
    <source>
        <dbReference type="Proteomes" id="UP000516384"/>
    </source>
</evidence>
<dbReference type="GO" id="GO:0006226">
    <property type="term" value="P:dUMP biosynthetic process"/>
    <property type="evidence" value="ECO:0007669"/>
    <property type="project" value="InterPro"/>
</dbReference>
<dbReference type="GO" id="GO:0046081">
    <property type="term" value="P:dUTP catabolic process"/>
    <property type="evidence" value="ECO:0007669"/>
    <property type="project" value="InterPro"/>
</dbReference>
<dbReference type="InterPro" id="IPR033704">
    <property type="entry name" value="dUTPase_trimeric"/>
</dbReference>
<evidence type="ECO:0000256" key="3">
    <source>
        <dbReference type="ARBA" id="ARBA00022801"/>
    </source>
</evidence>
<reference evidence="7 8" key="1">
    <citation type="submission" date="2020-09" db="EMBL/GenBank/DDBJ databases">
        <title>Characterization of Paenibacillus peoriae strain ZF390 with broad-spectrum antimicrobial activity as a potential biocontrol agent.</title>
        <authorList>
            <person name="Li L."/>
            <person name="Zhao Y."/>
            <person name="Li B."/>
            <person name="Xie X."/>
        </authorList>
    </citation>
    <scope>NUCLEOTIDE SEQUENCE [LARGE SCALE GENOMIC DNA]</scope>
    <source>
        <strain evidence="7 8">ZF390</strain>
    </source>
</reference>
<dbReference type="EMBL" id="CP061172">
    <property type="protein sequence ID" value="QNR65369.1"/>
    <property type="molecule type" value="Genomic_DNA"/>
</dbReference>
<gene>
    <name evidence="7" type="ORF">IAQ67_15855</name>
</gene>
<keyword evidence="3" id="KW-0378">Hydrolase</keyword>
<evidence type="ECO:0000256" key="5">
    <source>
        <dbReference type="ARBA" id="ARBA00047686"/>
    </source>
</evidence>